<dbReference type="AlphaFoldDB" id="A0A6G1HZW9"/>
<evidence type="ECO:0000256" key="1">
    <source>
        <dbReference type="SAM" id="MobiDB-lite"/>
    </source>
</evidence>
<name>A0A6G1HZW9_9PEZI</name>
<accession>A0A6G1HZW9</accession>
<dbReference type="SUPFAM" id="SSF55144">
    <property type="entry name" value="LigT-like"/>
    <property type="match status" value="1"/>
</dbReference>
<organism evidence="2 3">
    <name type="scientific">Trichodelitschia bisporula</name>
    <dbReference type="NCBI Taxonomy" id="703511"/>
    <lineage>
        <taxon>Eukaryota</taxon>
        <taxon>Fungi</taxon>
        <taxon>Dikarya</taxon>
        <taxon>Ascomycota</taxon>
        <taxon>Pezizomycotina</taxon>
        <taxon>Dothideomycetes</taxon>
        <taxon>Dothideomycetes incertae sedis</taxon>
        <taxon>Phaeotrichales</taxon>
        <taxon>Phaeotrichaceae</taxon>
        <taxon>Trichodelitschia</taxon>
    </lineage>
</organism>
<feature type="non-terminal residue" evidence="2">
    <location>
        <position position="228"/>
    </location>
</feature>
<feature type="compositionally biased region" description="Polar residues" evidence="1">
    <location>
        <begin position="1"/>
        <end position="10"/>
    </location>
</feature>
<feature type="compositionally biased region" description="Polar residues" evidence="1">
    <location>
        <begin position="18"/>
        <end position="30"/>
    </location>
</feature>
<protein>
    <recommendedName>
        <fullName evidence="4">2',3'-cyclic-nucleotide 3'-phosphodiesterase</fullName>
    </recommendedName>
</protein>
<dbReference type="EMBL" id="ML996693">
    <property type="protein sequence ID" value="KAF2401416.1"/>
    <property type="molecule type" value="Genomic_DNA"/>
</dbReference>
<reference evidence="2" key="1">
    <citation type="journal article" date="2020" name="Stud. Mycol.">
        <title>101 Dothideomycetes genomes: a test case for predicting lifestyles and emergence of pathogens.</title>
        <authorList>
            <person name="Haridas S."/>
            <person name="Albert R."/>
            <person name="Binder M."/>
            <person name="Bloem J."/>
            <person name="Labutti K."/>
            <person name="Salamov A."/>
            <person name="Andreopoulos B."/>
            <person name="Baker S."/>
            <person name="Barry K."/>
            <person name="Bills G."/>
            <person name="Bluhm B."/>
            <person name="Cannon C."/>
            <person name="Castanera R."/>
            <person name="Culley D."/>
            <person name="Daum C."/>
            <person name="Ezra D."/>
            <person name="Gonzalez J."/>
            <person name="Henrissat B."/>
            <person name="Kuo A."/>
            <person name="Liang C."/>
            <person name="Lipzen A."/>
            <person name="Lutzoni F."/>
            <person name="Magnuson J."/>
            <person name="Mondo S."/>
            <person name="Nolan M."/>
            <person name="Ohm R."/>
            <person name="Pangilinan J."/>
            <person name="Park H.-J."/>
            <person name="Ramirez L."/>
            <person name="Alfaro M."/>
            <person name="Sun H."/>
            <person name="Tritt A."/>
            <person name="Yoshinaga Y."/>
            <person name="Zwiers L.-H."/>
            <person name="Turgeon B."/>
            <person name="Goodwin S."/>
            <person name="Spatafora J."/>
            <person name="Crous P."/>
            <person name="Grigoriev I."/>
        </authorList>
    </citation>
    <scope>NUCLEOTIDE SEQUENCE</scope>
    <source>
        <strain evidence="2">CBS 262.69</strain>
    </source>
</reference>
<sequence>MDLKNWSSEYSMAKAESPSEQDSLTAQHQTSQHDLKSPNPTMSPSTPRFSLWLVPPPGSHSNMILSQLIKETIPNSFSPLCASPPLVFEPHITLITGLTASTFHSPDLSSSPQSWLDALNLPPAPEVHFASIGFGSEFTKRFFVRVKRVELERLREACGEGVDVTADSSDKELNAMFRGLLEDCVSEFFGLREGSPELKGWPGGELWVVETSRPIKDWQPVAVRKLKH</sequence>
<dbReference type="Pfam" id="PF07823">
    <property type="entry name" value="CPDase"/>
    <property type="match status" value="2"/>
</dbReference>
<evidence type="ECO:0008006" key="4">
    <source>
        <dbReference type="Google" id="ProtNLM"/>
    </source>
</evidence>
<feature type="region of interest" description="Disordered" evidence="1">
    <location>
        <begin position="1"/>
        <end position="50"/>
    </location>
</feature>
<dbReference type="InterPro" id="IPR012386">
    <property type="entry name" value="Cyclic-nucl_3Pdiesterase"/>
</dbReference>
<evidence type="ECO:0000313" key="3">
    <source>
        <dbReference type="Proteomes" id="UP000799640"/>
    </source>
</evidence>
<dbReference type="GO" id="GO:0004112">
    <property type="term" value="F:cyclic-nucleotide phosphodiesterase activity"/>
    <property type="evidence" value="ECO:0007669"/>
    <property type="project" value="InterPro"/>
</dbReference>
<evidence type="ECO:0000313" key="2">
    <source>
        <dbReference type="EMBL" id="KAF2401416.1"/>
    </source>
</evidence>
<dbReference type="Proteomes" id="UP000799640">
    <property type="component" value="Unassembled WGS sequence"/>
</dbReference>
<dbReference type="InterPro" id="IPR009097">
    <property type="entry name" value="Cyclic_Pdiesterase"/>
</dbReference>
<dbReference type="Gene3D" id="3.90.1140.10">
    <property type="entry name" value="Cyclic phosphodiesterase"/>
    <property type="match status" value="1"/>
</dbReference>
<dbReference type="OrthoDB" id="514292at2759"/>
<gene>
    <name evidence="2" type="ORF">EJ06DRAFT_529546</name>
</gene>
<feature type="compositionally biased region" description="Polar residues" evidence="1">
    <location>
        <begin position="37"/>
        <end position="48"/>
    </location>
</feature>
<keyword evidence="3" id="KW-1185">Reference proteome</keyword>
<proteinExistence type="predicted"/>